<keyword evidence="2 5" id="KW-0812">Transmembrane</keyword>
<evidence type="ECO:0000313" key="6">
    <source>
        <dbReference type="EMBL" id="KAJ7771268.1"/>
    </source>
</evidence>
<dbReference type="InterPro" id="IPR007568">
    <property type="entry name" value="RTA1"/>
</dbReference>
<keyword evidence="4 5" id="KW-0472">Membrane</keyword>
<comment type="caution">
    <text evidence="6">The sequence shown here is derived from an EMBL/GenBank/DDBJ whole genome shotgun (WGS) entry which is preliminary data.</text>
</comment>
<evidence type="ECO:0000256" key="4">
    <source>
        <dbReference type="ARBA" id="ARBA00023136"/>
    </source>
</evidence>
<evidence type="ECO:0000256" key="5">
    <source>
        <dbReference type="SAM" id="Phobius"/>
    </source>
</evidence>
<evidence type="ECO:0000256" key="1">
    <source>
        <dbReference type="ARBA" id="ARBA00004141"/>
    </source>
</evidence>
<feature type="transmembrane region" description="Helical" evidence="5">
    <location>
        <begin position="138"/>
        <end position="158"/>
    </location>
</feature>
<feature type="transmembrane region" description="Helical" evidence="5">
    <location>
        <begin position="73"/>
        <end position="99"/>
    </location>
</feature>
<dbReference type="Proteomes" id="UP001215280">
    <property type="component" value="Unassembled WGS sequence"/>
</dbReference>
<dbReference type="GO" id="GO:0000324">
    <property type="term" value="C:fungal-type vacuole"/>
    <property type="evidence" value="ECO:0007669"/>
    <property type="project" value="TreeGrafter"/>
</dbReference>
<feature type="transmembrane region" description="Helical" evidence="5">
    <location>
        <begin position="179"/>
        <end position="199"/>
    </location>
</feature>
<reference evidence="6" key="1">
    <citation type="submission" date="2023-03" db="EMBL/GenBank/DDBJ databases">
        <title>Massive genome expansion in bonnet fungi (Mycena s.s.) driven by repeated elements and novel gene families across ecological guilds.</title>
        <authorList>
            <consortium name="Lawrence Berkeley National Laboratory"/>
            <person name="Harder C.B."/>
            <person name="Miyauchi S."/>
            <person name="Viragh M."/>
            <person name="Kuo A."/>
            <person name="Thoen E."/>
            <person name="Andreopoulos B."/>
            <person name="Lu D."/>
            <person name="Skrede I."/>
            <person name="Drula E."/>
            <person name="Henrissat B."/>
            <person name="Morin E."/>
            <person name="Kohler A."/>
            <person name="Barry K."/>
            <person name="LaButti K."/>
            <person name="Morin E."/>
            <person name="Salamov A."/>
            <person name="Lipzen A."/>
            <person name="Mereny Z."/>
            <person name="Hegedus B."/>
            <person name="Baldrian P."/>
            <person name="Stursova M."/>
            <person name="Weitz H."/>
            <person name="Taylor A."/>
            <person name="Grigoriev I.V."/>
            <person name="Nagy L.G."/>
            <person name="Martin F."/>
            <person name="Kauserud H."/>
        </authorList>
    </citation>
    <scope>NUCLEOTIDE SEQUENCE</scope>
    <source>
        <strain evidence="6">CBHHK188m</strain>
    </source>
</reference>
<evidence type="ECO:0000256" key="3">
    <source>
        <dbReference type="ARBA" id="ARBA00022989"/>
    </source>
</evidence>
<evidence type="ECO:0000256" key="2">
    <source>
        <dbReference type="ARBA" id="ARBA00022692"/>
    </source>
</evidence>
<dbReference type="Pfam" id="PF04479">
    <property type="entry name" value="RTA1"/>
    <property type="match status" value="2"/>
</dbReference>
<feature type="transmembrane region" description="Helical" evidence="5">
    <location>
        <begin position="14"/>
        <end position="32"/>
    </location>
</feature>
<evidence type="ECO:0000313" key="7">
    <source>
        <dbReference type="Proteomes" id="UP001215280"/>
    </source>
</evidence>
<feature type="transmembrane region" description="Helical" evidence="5">
    <location>
        <begin position="214"/>
        <end position="234"/>
    </location>
</feature>
<dbReference type="PANTHER" id="PTHR31465:SF9">
    <property type="entry name" value="SPHINGOID LONG-CHAIN BASE TRANSPORTER RSB1"/>
    <property type="match status" value="1"/>
</dbReference>
<dbReference type="EMBL" id="JARJLG010000021">
    <property type="protein sequence ID" value="KAJ7771268.1"/>
    <property type="molecule type" value="Genomic_DNA"/>
</dbReference>
<keyword evidence="7" id="KW-1185">Reference proteome</keyword>
<feature type="transmembrane region" description="Helical" evidence="5">
    <location>
        <begin position="39"/>
        <end position="61"/>
    </location>
</feature>
<comment type="subcellular location">
    <subcellularLocation>
        <location evidence="1">Membrane</location>
        <topology evidence="1">Multi-pass membrane protein</topology>
    </subcellularLocation>
</comment>
<dbReference type="PANTHER" id="PTHR31465">
    <property type="entry name" value="PROTEIN RTA1-RELATED"/>
    <property type="match status" value="1"/>
</dbReference>
<feature type="transmembrane region" description="Helical" evidence="5">
    <location>
        <begin position="111"/>
        <end position="132"/>
    </location>
</feature>
<organism evidence="6 7">
    <name type="scientific">Mycena maculata</name>
    <dbReference type="NCBI Taxonomy" id="230809"/>
    <lineage>
        <taxon>Eukaryota</taxon>
        <taxon>Fungi</taxon>
        <taxon>Dikarya</taxon>
        <taxon>Basidiomycota</taxon>
        <taxon>Agaricomycotina</taxon>
        <taxon>Agaricomycetes</taxon>
        <taxon>Agaricomycetidae</taxon>
        <taxon>Agaricales</taxon>
        <taxon>Marasmiineae</taxon>
        <taxon>Mycenaceae</taxon>
        <taxon>Mycena</taxon>
    </lineage>
</organism>
<sequence length="273" mass="30380">MAEDSQYGYLLQEYIPIVFVVLFGISTILHVCQATYYRMWWLFPTAYLCGIGEVVGWSGHLWSSFSPSLFDPFIMQIVCTVIAPTPLIAVNFILLSWIVSRLGPCYARLTPIRYAVLFVTYDIVALLIQAVGGGIASAATAIITYCCLACDFLVRYYINRPFKMTTGGRGILDDRVKTMIYALAFATLVLFIRSIYRIIELAGGWHGRVLHTEVYFNVLDGGMVVLAFLSFNIAHLGRLLSARRPATPVDYVAKLERIGSKAGNFTGRNATPS</sequence>
<protein>
    <submittedName>
        <fullName evidence="6">RTA1-like protein</fullName>
    </submittedName>
</protein>
<keyword evidence="3 5" id="KW-1133">Transmembrane helix</keyword>
<dbReference type="AlphaFoldDB" id="A0AAD7JT05"/>
<dbReference type="GO" id="GO:0005886">
    <property type="term" value="C:plasma membrane"/>
    <property type="evidence" value="ECO:0007669"/>
    <property type="project" value="TreeGrafter"/>
</dbReference>
<name>A0AAD7JT05_9AGAR</name>
<proteinExistence type="predicted"/>
<accession>A0AAD7JT05</accession>
<gene>
    <name evidence="6" type="ORF">DFH07DRAFT_866364</name>
</gene>